<accession>A0AAJ2S3Q5</accession>
<dbReference type="RefSeq" id="WP_319630330.1">
    <property type="nucleotide sequence ID" value="NZ_JAWXRB010000045.1"/>
</dbReference>
<dbReference type="EMBL" id="JAWXRC010000042">
    <property type="protein sequence ID" value="MDX6033901.1"/>
    <property type="molecule type" value="Genomic_DNA"/>
</dbReference>
<protein>
    <recommendedName>
        <fullName evidence="1">Kinase OspG kinase domain-containing protein</fullName>
    </recommendedName>
</protein>
<dbReference type="Pfam" id="PF22303">
    <property type="entry name" value="OspG_kinase"/>
    <property type="match status" value="1"/>
</dbReference>
<sequence length="278" mass="31341">MFINKQRIDIYRDSITTALLKKTDNNKLSNKTLHKLVKIANSHIGLTKAEAKKVFIKNQKIETNAYSMKLAFELKKVASQCSNHELRDRIGAFIQNCNPTTFIKTEHSVQTTAINQTKYMSCADFVDAYSDSIGPTIGEGAEAIVVEDAKNDHKVLKIFFDNVEESEIINQANSFNMFYGENTAHVISGKAIRMDKIEGAPLSQIKDFPADATTNFMDLIAEMVTKRCAPSDMSENNFLYDKGKNKFFPVDISTNKENKVDKNGLKYIMNYITYKSVG</sequence>
<organism evidence="2 3">
    <name type="scientific">Scandinavium lactucae</name>
    <dbReference type="NCBI Taxonomy" id="3095028"/>
    <lineage>
        <taxon>Bacteria</taxon>
        <taxon>Pseudomonadati</taxon>
        <taxon>Pseudomonadota</taxon>
        <taxon>Gammaproteobacteria</taxon>
        <taxon>Enterobacterales</taxon>
        <taxon>Enterobacteriaceae</taxon>
        <taxon>Scandinavium</taxon>
    </lineage>
</organism>
<proteinExistence type="predicted"/>
<gene>
    <name evidence="2" type="ORF">SIL20_20575</name>
</gene>
<evidence type="ECO:0000259" key="1">
    <source>
        <dbReference type="Pfam" id="PF22303"/>
    </source>
</evidence>
<dbReference type="Gene3D" id="3.30.200.20">
    <property type="entry name" value="Phosphorylase Kinase, domain 1"/>
    <property type="match status" value="1"/>
</dbReference>
<feature type="domain" description="Kinase OspG kinase" evidence="1">
    <location>
        <begin position="137"/>
        <end position="253"/>
    </location>
</feature>
<evidence type="ECO:0000313" key="2">
    <source>
        <dbReference type="EMBL" id="MDX6033901.1"/>
    </source>
</evidence>
<reference evidence="2" key="1">
    <citation type="submission" date="2023-11" db="EMBL/GenBank/DDBJ databases">
        <title>Scandinavium wanjuensis sp. nov., isolated from lettuce South Korea.</title>
        <authorList>
            <person name="Park J."/>
            <person name="Park S."/>
            <person name="Oh K.K."/>
            <person name="Cho G.S."/>
            <person name="Franz C.M.A.P."/>
        </authorList>
    </citation>
    <scope>NUCLEOTIDE SEQUENCE</scope>
    <source>
        <strain evidence="2">V105_12</strain>
    </source>
</reference>
<name>A0AAJ2S3Q5_9ENTR</name>
<dbReference type="AlphaFoldDB" id="A0AAJ2S3Q5"/>
<dbReference type="InterPro" id="IPR054466">
    <property type="entry name" value="OspG_kinase"/>
</dbReference>
<dbReference type="Proteomes" id="UP001282336">
    <property type="component" value="Unassembled WGS sequence"/>
</dbReference>
<comment type="caution">
    <text evidence="2">The sequence shown here is derived from an EMBL/GenBank/DDBJ whole genome shotgun (WGS) entry which is preliminary data.</text>
</comment>
<dbReference type="Gene3D" id="1.10.510.10">
    <property type="entry name" value="Transferase(Phosphotransferase) domain 1"/>
    <property type="match status" value="1"/>
</dbReference>
<evidence type="ECO:0000313" key="3">
    <source>
        <dbReference type="Proteomes" id="UP001282336"/>
    </source>
</evidence>